<dbReference type="CDD" id="cd01392">
    <property type="entry name" value="HTH_LacI"/>
    <property type="match status" value="1"/>
</dbReference>
<keyword evidence="6" id="KW-1185">Reference proteome</keyword>
<keyword evidence="1" id="KW-0805">Transcription regulation</keyword>
<dbReference type="EMBL" id="CP011309">
    <property type="protein sequence ID" value="AKF27268.1"/>
    <property type="molecule type" value="Genomic_DNA"/>
</dbReference>
<dbReference type="RefSeq" id="WP_003861400.1">
    <property type="nucleotide sequence ID" value="NZ_CP011309.1"/>
</dbReference>
<dbReference type="InterPro" id="IPR000843">
    <property type="entry name" value="HTH_LacI"/>
</dbReference>
<dbReference type="PANTHER" id="PTHR30146">
    <property type="entry name" value="LACI-RELATED TRANSCRIPTIONAL REPRESSOR"/>
    <property type="match status" value="1"/>
</dbReference>
<sequence>MASETSSPKKRATTLKDIAQATQLSVSTVSRALANNASIPESTRIRVVEAAQKLNYRPNAQARALRKSRTDTIGVIIPNIENPYFSSLAASIQKAAREAGVSTILSNSEENPELLGQTLAIMDDQRLDGIIVVPHIQSEEQVTDLVNRGVPVVLADRSFVNSSIPSVTSDPVPGMTEAVDLLLAADVQLGYLAGPQDTSTGQLRLNTFEKLCVDRGIVGASVYYGGYRQESGYDGIKVLIKQGANAIIAGDSMMTIGALLALHEMNLKIGEDVQLIGFDNNPIFRLQNPPLSIIDQHVQEIGKRAFEILQKLINGDTAQKSVVIPTQLSIHGSTAVSQKAAAKAAKAAQKAAAKAAQNTQHEVSLDGEL</sequence>
<organism evidence="5 6">
    <name type="scientific">[Brevibacterium] flavum</name>
    <dbReference type="NCBI Taxonomy" id="92706"/>
    <lineage>
        <taxon>Bacteria</taxon>
        <taxon>Bacillati</taxon>
        <taxon>Actinomycetota</taxon>
        <taxon>Actinomycetes</taxon>
        <taxon>Mycobacteriales</taxon>
        <taxon>Corynebacteriaceae</taxon>
        <taxon>Corynebacterium</taxon>
    </lineage>
</organism>
<dbReference type="InterPro" id="IPR001761">
    <property type="entry name" value="Peripla_BP/Lac1_sug-bd_dom"/>
</dbReference>
<dbReference type="Pfam" id="PF00356">
    <property type="entry name" value="LacI"/>
    <property type="match status" value="1"/>
</dbReference>
<protein>
    <submittedName>
        <fullName evidence="5">LacI family transcriptional regulator</fullName>
    </submittedName>
</protein>
<dbReference type="InterPro" id="IPR028082">
    <property type="entry name" value="Peripla_BP_I"/>
</dbReference>
<dbReference type="GO" id="GO:0003700">
    <property type="term" value="F:DNA-binding transcription factor activity"/>
    <property type="evidence" value="ECO:0007669"/>
    <property type="project" value="TreeGrafter"/>
</dbReference>
<dbReference type="Gene3D" id="3.40.50.2300">
    <property type="match status" value="2"/>
</dbReference>
<evidence type="ECO:0000256" key="2">
    <source>
        <dbReference type="ARBA" id="ARBA00023125"/>
    </source>
</evidence>
<dbReference type="HOGENOM" id="CLU_037628_6_0_11"/>
<dbReference type="Proteomes" id="UP000034037">
    <property type="component" value="Chromosome"/>
</dbReference>
<dbReference type="PROSITE" id="PS50932">
    <property type="entry name" value="HTH_LACI_2"/>
    <property type="match status" value="1"/>
</dbReference>
<evidence type="ECO:0000256" key="3">
    <source>
        <dbReference type="ARBA" id="ARBA00023163"/>
    </source>
</evidence>
<name>A0A0F6Z5A0_9CORY</name>
<keyword evidence="2" id="KW-0238">DNA-binding</keyword>
<dbReference type="Pfam" id="PF00532">
    <property type="entry name" value="Peripla_BP_1"/>
    <property type="match status" value="1"/>
</dbReference>
<dbReference type="PANTHER" id="PTHR30146:SF109">
    <property type="entry name" value="HTH-TYPE TRANSCRIPTIONAL REGULATOR GALS"/>
    <property type="match status" value="1"/>
</dbReference>
<dbReference type="SUPFAM" id="SSF53822">
    <property type="entry name" value="Periplasmic binding protein-like I"/>
    <property type="match status" value="1"/>
</dbReference>
<evidence type="ECO:0000259" key="4">
    <source>
        <dbReference type="PROSITE" id="PS50932"/>
    </source>
</evidence>
<dbReference type="SMART" id="SM00354">
    <property type="entry name" value="HTH_LACI"/>
    <property type="match status" value="1"/>
</dbReference>
<dbReference type="Gene3D" id="1.10.260.40">
    <property type="entry name" value="lambda repressor-like DNA-binding domains"/>
    <property type="match status" value="1"/>
</dbReference>
<evidence type="ECO:0000313" key="6">
    <source>
        <dbReference type="Proteomes" id="UP000034037"/>
    </source>
</evidence>
<reference evidence="5 6" key="1">
    <citation type="submission" date="2015-04" db="EMBL/GenBank/DDBJ databases">
        <title>Complete Genome Sequence of Brevibacterium flavum ATCC 15168.</title>
        <authorList>
            <person name="Ahn J."/>
            <person name="Park G."/>
            <person name="Jeon W."/>
            <person name="Jang Y."/>
            <person name="Jang M."/>
            <person name="Lee H."/>
            <person name="Lee H."/>
        </authorList>
    </citation>
    <scope>NUCLEOTIDE SEQUENCE [LARGE SCALE GENOMIC DNA]</scope>
    <source>
        <strain evidence="5 6">ATCC 15168</strain>
    </source>
</reference>
<dbReference type="SUPFAM" id="SSF47413">
    <property type="entry name" value="lambda repressor-like DNA-binding domains"/>
    <property type="match status" value="1"/>
</dbReference>
<feature type="domain" description="HTH lacI-type" evidence="4">
    <location>
        <begin position="13"/>
        <end position="67"/>
    </location>
</feature>
<dbReference type="PATRIC" id="fig|92706.3.peg.1392"/>
<dbReference type="GO" id="GO:0000976">
    <property type="term" value="F:transcription cis-regulatory region binding"/>
    <property type="evidence" value="ECO:0007669"/>
    <property type="project" value="TreeGrafter"/>
</dbReference>
<evidence type="ECO:0000313" key="5">
    <source>
        <dbReference type="EMBL" id="AKF27268.1"/>
    </source>
</evidence>
<dbReference type="InterPro" id="IPR010982">
    <property type="entry name" value="Lambda_DNA-bd_dom_sf"/>
</dbReference>
<dbReference type="AlphaFoldDB" id="A0A0F6Z5A0"/>
<keyword evidence="3" id="KW-0804">Transcription</keyword>
<proteinExistence type="predicted"/>
<accession>A0A0F6Z5A0</accession>
<evidence type="ECO:0000256" key="1">
    <source>
        <dbReference type="ARBA" id="ARBA00023015"/>
    </source>
</evidence>
<gene>
    <name evidence="5" type="ORF">YH66_06705</name>
</gene>